<dbReference type="GO" id="GO:0005634">
    <property type="term" value="C:nucleus"/>
    <property type="evidence" value="ECO:0007669"/>
    <property type="project" value="UniProtKB-SubCell"/>
</dbReference>
<proteinExistence type="predicted"/>
<evidence type="ECO:0000256" key="6">
    <source>
        <dbReference type="RuleBase" id="RU369004"/>
    </source>
</evidence>
<evidence type="ECO:0000256" key="5">
    <source>
        <dbReference type="ARBA" id="ARBA00023242"/>
    </source>
</evidence>
<keyword evidence="5" id="KW-0539">Nucleus</keyword>
<comment type="function">
    <text evidence="6">Functions as a two-component phosphorelay mediators between cytokinin sensor histidine kinases and response regulators (B-type ARRs). Plays an important role in propagating cytokinin signal transduction.</text>
</comment>
<dbReference type="PANTHER" id="PTHR28242:SF7">
    <property type="entry name" value="HISTIDINE-CONTAINING PHOSPHOTRANSFER PROTEIN"/>
    <property type="match status" value="1"/>
</dbReference>
<dbReference type="GO" id="GO:0009927">
    <property type="term" value="F:histidine phosphotransfer kinase activity"/>
    <property type="evidence" value="ECO:0007669"/>
    <property type="project" value="UniProtKB-UniRule"/>
</dbReference>
<dbReference type="SUPFAM" id="SSF47226">
    <property type="entry name" value="Histidine-containing phosphotransfer domain, HPT domain"/>
    <property type="match status" value="1"/>
</dbReference>
<dbReference type="FunFam" id="1.20.120.160:FF:000001">
    <property type="entry name" value="Histidine-containing phosphotransfer protein 1"/>
    <property type="match status" value="1"/>
</dbReference>
<sequence length="157" mass="17862">MTTAILKGLLRGYMKSLFDEGVVNDQFNMIMALKRIGEPDRAVKLIEKYFADGERIVSELSRHIDNPKPDFCKLASLAREIEYKSTSIGAEQVRLACPDVIKACDEKNKKNFSRTLPWLKDEFSNTRNKLAALVKMERKIVRFERSQSSASIAESSN</sequence>
<dbReference type="InterPro" id="IPR045871">
    <property type="entry name" value="AHP1-5/YPD1"/>
</dbReference>
<evidence type="ECO:0000256" key="1">
    <source>
        <dbReference type="ARBA" id="ARBA00022490"/>
    </source>
</evidence>
<gene>
    <name evidence="7" type="ORF">VNO78_14049</name>
</gene>
<comment type="domain">
    <text evidence="6">Histidine-containing phosphotransfer domain (HPt) contains an active histidine that mediates the phosphotransfer.</text>
</comment>
<dbReference type="PANTHER" id="PTHR28242">
    <property type="entry name" value="PHOSPHORELAY INTERMEDIATE PROTEIN YPD1"/>
    <property type="match status" value="1"/>
</dbReference>
<evidence type="ECO:0000313" key="8">
    <source>
        <dbReference type="Proteomes" id="UP001386955"/>
    </source>
</evidence>
<evidence type="ECO:0000256" key="3">
    <source>
        <dbReference type="ARBA" id="ARBA00022990"/>
    </source>
</evidence>
<reference evidence="7 8" key="1">
    <citation type="submission" date="2024-01" db="EMBL/GenBank/DDBJ databases">
        <title>The genomes of 5 underutilized Papilionoideae crops provide insights into root nodulation and disease resistanc.</title>
        <authorList>
            <person name="Jiang F."/>
        </authorList>
    </citation>
    <scope>NUCLEOTIDE SEQUENCE [LARGE SCALE GENOMIC DNA]</scope>
    <source>
        <strain evidence="7">DUOXIRENSHENG_FW03</strain>
        <tissue evidence="7">Leaves</tissue>
    </source>
</reference>
<comment type="caution">
    <text evidence="7">The sequence shown here is derived from an EMBL/GenBank/DDBJ whole genome shotgun (WGS) entry which is preliminary data.</text>
</comment>
<organism evidence="7 8">
    <name type="scientific">Psophocarpus tetragonolobus</name>
    <name type="common">Winged bean</name>
    <name type="synonym">Dolichos tetragonolobus</name>
    <dbReference type="NCBI Taxonomy" id="3891"/>
    <lineage>
        <taxon>Eukaryota</taxon>
        <taxon>Viridiplantae</taxon>
        <taxon>Streptophyta</taxon>
        <taxon>Embryophyta</taxon>
        <taxon>Tracheophyta</taxon>
        <taxon>Spermatophyta</taxon>
        <taxon>Magnoliopsida</taxon>
        <taxon>eudicotyledons</taxon>
        <taxon>Gunneridae</taxon>
        <taxon>Pentapetalae</taxon>
        <taxon>rosids</taxon>
        <taxon>fabids</taxon>
        <taxon>Fabales</taxon>
        <taxon>Fabaceae</taxon>
        <taxon>Papilionoideae</taxon>
        <taxon>50 kb inversion clade</taxon>
        <taxon>NPAAA clade</taxon>
        <taxon>indigoferoid/millettioid clade</taxon>
        <taxon>Phaseoleae</taxon>
        <taxon>Psophocarpus</taxon>
    </lineage>
</organism>
<evidence type="ECO:0000256" key="4">
    <source>
        <dbReference type="ARBA" id="ARBA00023012"/>
    </source>
</evidence>
<keyword evidence="2 6" id="KW-0932">Cytokinin signaling pathway</keyword>
<evidence type="ECO:0000313" key="7">
    <source>
        <dbReference type="EMBL" id="KAK7402074.1"/>
    </source>
</evidence>
<name>A0AAN9SPR4_PSOTE</name>
<accession>A0AAN9SPR4</accession>
<dbReference type="GO" id="GO:0000160">
    <property type="term" value="P:phosphorelay signal transduction system"/>
    <property type="evidence" value="ECO:0007669"/>
    <property type="project" value="UniProtKB-UniRule"/>
</dbReference>
<evidence type="ECO:0000256" key="2">
    <source>
        <dbReference type="ARBA" id="ARBA00022864"/>
    </source>
</evidence>
<dbReference type="InterPro" id="IPR036641">
    <property type="entry name" value="HPT_dom_sf"/>
</dbReference>
<dbReference type="Gene3D" id="1.20.120.160">
    <property type="entry name" value="HPT domain"/>
    <property type="match status" value="1"/>
</dbReference>
<dbReference type="Proteomes" id="UP001386955">
    <property type="component" value="Unassembled WGS sequence"/>
</dbReference>
<keyword evidence="4 6" id="KW-0902">Two-component regulatory system</keyword>
<dbReference type="EMBL" id="JAYMYS010000003">
    <property type="protein sequence ID" value="KAK7402074.1"/>
    <property type="molecule type" value="Genomic_DNA"/>
</dbReference>
<protein>
    <recommendedName>
        <fullName evidence="6">Histidine-containing phosphotransfer protein</fullName>
    </recommendedName>
</protein>
<comment type="subcellular location">
    <subcellularLocation>
        <location evidence="6">Cytoplasm</location>
        <location evidence="6">Cytosol</location>
    </subcellularLocation>
    <subcellularLocation>
        <location evidence="6">Nucleus</location>
    </subcellularLocation>
</comment>
<keyword evidence="1" id="KW-0963">Cytoplasm</keyword>
<dbReference type="GO" id="GO:0009736">
    <property type="term" value="P:cytokinin-activated signaling pathway"/>
    <property type="evidence" value="ECO:0007669"/>
    <property type="project" value="UniProtKB-KW"/>
</dbReference>
<dbReference type="GO" id="GO:0005829">
    <property type="term" value="C:cytosol"/>
    <property type="evidence" value="ECO:0007669"/>
    <property type="project" value="UniProtKB-SubCell"/>
</dbReference>
<dbReference type="GO" id="GO:0043424">
    <property type="term" value="F:protein histidine kinase binding"/>
    <property type="evidence" value="ECO:0007669"/>
    <property type="project" value="UniProtKB-UniRule"/>
</dbReference>
<keyword evidence="3" id="KW-0007">Acetylation</keyword>
<dbReference type="AlphaFoldDB" id="A0AAN9SPR4"/>
<keyword evidence="8" id="KW-1185">Reference proteome</keyword>